<evidence type="ECO:0000313" key="1">
    <source>
        <dbReference type="EMBL" id="PON35221.1"/>
    </source>
</evidence>
<gene>
    <name evidence="1" type="ORF">PanWU01x14_338180</name>
</gene>
<name>A0A2P5AFA4_PARAD</name>
<evidence type="ECO:0000313" key="2">
    <source>
        <dbReference type="Proteomes" id="UP000237105"/>
    </source>
</evidence>
<protein>
    <submittedName>
        <fullName evidence="1">Uncharacterized protein</fullName>
    </submittedName>
</protein>
<accession>A0A2P5AFA4</accession>
<organism evidence="1 2">
    <name type="scientific">Parasponia andersonii</name>
    <name type="common">Sponia andersonii</name>
    <dbReference type="NCBI Taxonomy" id="3476"/>
    <lineage>
        <taxon>Eukaryota</taxon>
        <taxon>Viridiplantae</taxon>
        <taxon>Streptophyta</taxon>
        <taxon>Embryophyta</taxon>
        <taxon>Tracheophyta</taxon>
        <taxon>Spermatophyta</taxon>
        <taxon>Magnoliopsida</taxon>
        <taxon>eudicotyledons</taxon>
        <taxon>Gunneridae</taxon>
        <taxon>Pentapetalae</taxon>
        <taxon>rosids</taxon>
        <taxon>fabids</taxon>
        <taxon>Rosales</taxon>
        <taxon>Cannabaceae</taxon>
        <taxon>Parasponia</taxon>
    </lineage>
</organism>
<sequence length="83" mass="9059">MGFSPKSIRAESMTFGRKTLAVASSSWASSIVVVAELPRRLVVHAGRHINGREGRCTGTTLWASREEEGKKKKKKKESGCGLE</sequence>
<comment type="caution">
    <text evidence="1">The sequence shown here is derived from an EMBL/GenBank/DDBJ whole genome shotgun (WGS) entry which is preliminary data.</text>
</comment>
<dbReference type="Proteomes" id="UP000237105">
    <property type="component" value="Unassembled WGS sequence"/>
</dbReference>
<proteinExistence type="predicted"/>
<dbReference type="AlphaFoldDB" id="A0A2P5AFA4"/>
<dbReference type="EMBL" id="JXTB01000621">
    <property type="protein sequence ID" value="PON35221.1"/>
    <property type="molecule type" value="Genomic_DNA"/>
</dbReference>
<reference evidence="2" key="1">
    <citation type="submission" date="2016-06" db="EMBL/GenBank/DDBJ databases">
        <title>Parallel loss of symbiosis genes in relatives of nitrogen-fixing non-legume Parasponia.</title>
        <authorList>
            <person name="Van Velzen R."/>
            <person name="Holmer R."/>
            <person name="Bu F."/>
            <person name="Rutten L."/>
            <person name="Van Zeijl A."/>
            <person name="Liu W."/>
            <person name="Santuari L."/>
            <person name="Cao Q."/>
            <person name="Sharma T."/>
            <person name="Shen D."/>
            <person name="Roswanjaya Y."/>
            <person name="Wardhani T."/>
            <person name="Kalhor M.S."/>
            <person name="Jansen J."/>
            <person name="Van den Hoogen J."/>
            <person name="Gungor B."/>
            <person name="Hartog M."/>
            <person name="Hontelez J."/>
            <person name="Verver J."/>
            <person name="Yang W.-C."/>
            <person name="Schijlen E."/>
            <person name="Repin R."/>
            <person name="Schilthuizen M."/>
            <person name="Schranz E."/>
            <person name="Heidstra R."/>
            <person name="Miyata K."/>
            <person name="Fedorova E."/>
            <person name="Kohlen W."/>
            <person name="Bisseling T."/>
            <person name="Smit S."/>
            <person name="Geurts R."/>
        </authorList>
    </citation>
    <scope>NUCLEOTIDE SEQUENCE [LARGE SCALE GENOMIC DNA]</scope>
    <source>
        <strain evidence="2">cv. WU1-14</strain>
    </source>
</reference>
<keyword evidence="2" id="KW-1185">Reference proteome</keyword>